<dbReference type="GO" id="GO:0015271">
    <property type="term" value="F:outward rectifier potassium channel activity"/>
    <property type="evidence" value="ECO:0007669"/>
    <property type="project" value="TreeGrafter"/>
</dbReference>
<proteinExistence type="predicted"/>
<reference evidence="9 10" key="1">
    <citation type="journal article" date="2010" name="Science">
        <title>Genomic comparison of the ants Camponotus floridanus and Harpegnathos saltator.</title>
        <authorList>
            <person name="Bonasio R."/>
            <person name="Zhang G."/>
            <person name="Ye C."/>
            <person name="Mutti N.S."/>
            <person name="Fang X."/>
            <person name="Qin N."/>
            <person name="Donahue G."/>
            <person name="Yang P."/>
            <person name="Li Q."/>
            <person name="Li C."/>
            <person name="Zhang P."/>
            <person name="Huang Z."/>
            <person name="Berger S.L."/>
            <person name="Reinberg D."/>
            <person name="Wang J."/>
            <person name="Liebig J."/>
        </authorList>
    </citation>
    <scope>NUCLEOTIDE SEQUENCE [LARGE SCALE GENOMIC DNA]</scope>
    <source>
        <strain evidence="9 10">R22 G/1</strain>
    </source>
</reference>
<evidence type="ECO:0000256" key="6">
    <source>
        <dbReference type="ARBA" id="ARBA00023136"/>
    </source>
</evidence>
<accession>E2C7D2</accession>
<organism evidence="10">
    <name type="scientific">Harpegnathos saltator</name>
    <name type="common">Jerdon's jumping ant</name>
    <dbReference type="NCBI Taxonomy" id="610380"/>
    <lineage>
        <taxon>Eukaryota</taxon>
        <taxon>Metazoa</taxon>
        <taxon>Ecdysozoa</taxon>
        <taxon>Arthropoda</taxon>
        <taxon>Hexapoda</taxon>
        <taxon>Insecta</taxon>
        <taxon>Pterygota</taxon>
        <taxon>Neoptera</taxon>
        <taxon>Endopterygota</taxon>
        <taxon>Hymenoptera</taxon>
        <taxon>Apocrita</taxon>
        <taxon>Aculeata</taxon>
        <taxon>Formicoidea</taxon>
        <taxon>Formicidae</taxon>
        <taxon>Ponerinae</taxon>
        <taxon>Ponerini</taxon>
        <taxon>Harpegnathos</taxon>
    </lineage>
</organism>
<keyword evidence="3" id="KW-0812">Transmembrane</keyword>
<keyword evidence="10" id="KW-1185">Reference proteome</keyword>
<dbReference type="InterPro" id="IPR013099">
    <property type="entry name" value="K_chnl_dom"/>
</dbReference>
<dbReference type="OrthoDB" id="297496at2759"/>
<dbReference type="GO" id="GO:0022841">
    <property type="term" value="F:potassium ion leak channel activity"/>
    <property type="evidence" value="ECO:0007669"/>
    <property type="project" value="TreeGrafter"/>
</dbReference>
<feature type="domain" description="Potassium channel" evidence="8">
    <location>
        <begin position="2"/>
        <end position="62"/>
    </location>
</feature>
<dbReference type="GO" id="GO:0005886">
    <property type="term" value="C:plasma membrane"/>
    <property type="evidence" value="ECO:0007669"/>
    <property type="project" value="TreeGrafter"/>
</dbReference>
<evidence type="ECO:0000259" key="8">
    <source>
        <dbReference type="Pfam" id="PF07885"/>
    </source>
</evidence>
<comment type="subcellular location">
    <subcellularLocation>
        <location evidence="1">Membrane</location>
        <topology evidence="1">Multi-pass membrane protein</topology>
    </subcellularLocation>
</comment>
<keyword evidence="4" id="KW-1133">Transmembrane helix</keyword>
<dbReference type="Gene3D" id="1.10.287.70">
    <property type="match status" value="1"/>
</dbReference>
<dbReference type="SUPFAM" id="SSF81324">
    <property type="entry name" value="Voltage-gated potassium channels"/>
    <property type="match status" value="1"/>
</dbReference>
<evidence type="ECO:0000313" key="9">
    <source>
        <dbReference type="EMBL" id="EFN76119.1"/>
    </source>
</evidence>
<name>E2C7D2_HARSA</name>
<dbReference type="PANTHER" id="PTHR11003:SF352">
    <property type="entry name" value="BCDNA.GH04802-RELATED"/>
    <property type="match status" value="1"/>
</dbReference>
<evidence type="ECO:0000313" key="10">
    <source>
        <dbReference type="Proteomes" id="UP000008237"/>
    </source>
</evidence>
<dbReference type="InterPro" id="IPR003280">
    <property type="entry name" value="2pore_dom_K_chnl"/>
</dbReference>
<keyword evidence="7 9" id="KW-0407">Ion channel</keyword>
<evidence type="ECO:0000256" key="7">
    <source>
        <dbReference type="ARBA" id="ARBA00023303"/>
    </source>
</evidence>
<keyword evidence="5" id="KW-0406">Ion transport</keyword>
<evidence type="ECO:0000256" key="5">
    <source>
        <dbReference type="ARBA" id="ARBA00023065"/>
    </source>
</evidence>
<dbReference type="InParanoid" id="E2C7D2"/>
<sequence length="69" mass="7672">MVGYILGGAVLFSIWEDWNLLDGSYFCFVSLSTIGFGDFVPGDEIYSGQGLDLSFIFCSMYLMLGEFCI</sequence>
<evidence type="ECO:0000256" key="4">
    <source>
        <dbReference type="ARBA" id="ARBA00022989"/>
    </source>
</evidence>
<dbReference type="EMBL" id="GL453369">
    <property type="protein sequence ID" value="EFN76119.1"/>
    <property type="molecule type" value="Genomic_DNA"/>
</dbReference>
<dbReference type="Pfam" id="PF07885">
    <property type="entry name" value="Ion_trans_2"/>
    <property type="match status" value="1"/>
</dbReference>
<dbReference type="AlphaFoldDB" id="E2C7D2"/>
<dbReference type="PANTHER" id="PTHR11003">
    <property type="entry name" value="POTASSIUM CHANNEL, SUBFAMILY K"/>
    <property type="match status" value="1"/>
</dbReference>
<evidence type="ECO:0000256" key="2">
    <source>
        <dbReference type="ARBA" id="ARBA00022448"/>
    </source>
</evidence>
<dbReference type="GO" id="GO:0030322">
    <property type="term" value="P:stabilization of membrane potential"/>
    <property type="evidence" value="ECO:0007669"/>
    <property type="project" value="TreeGrafter"/>
</dbReference>
<keyword evidence="2" id="KW-0813">Transport</keyword>
<keyword evidence="6" id="KW-0472">Membrane</keyword>
<evidence type="ECO:0000256" key="3">
    <source>
        <dbReference type="ARBA" id="ARBA00022692"/>
    </source>
</evidence>
<protein>
    <submittedName>
        <fullName evidence="9">Potassium channel subfamily K member 1</fullName>
    </submittedName>
</protein>
<evidence type="ECO:0000256" key="1">
    <source>
        <dbReference type="ARBA" id="ARBA00004141"/>
    </source>
</evidence>
<gene>
    <name evidence="9" type="ORF">EAI_08697</name>
</gene>
<dbReference type="Proteomes" id="UP000008237">
    <property type="component" value="Unassembled WGS sequence"/>
</dbReference>